<reference evidence="1 2" key="1">
    <citation type="submission" date="2023-10" db="EMBL/GenBank/DDBJ databases">
        <authorList>
            <person name="Maclean D."/>
            <person name="Macfadyen A."/>
        </authorList>
    </citation>
    <scope>NUCLEOTIDE SEQUENCE [LARGE SCALE GENOMIC DNA]</scope>
</reference>
<gene>
    <name evidence="1" type="ORF">CVIRNUC_005708</name>
</gene>
<name>A0AAV1I5S4_9CHLO</name>
<comment type="caution">
    <text evidence="1">The sequence shown here is derived from an EMBL/GenBank/DDBJ whole genome shotgun (WGS) entry which is preliminary data.</text>
</comment>
<sequence length="125" mass="13493">MSSRFQVSLSHVSGCFPCKVCTRCKQQLEGNSSHKPLPSFCHSTPCLDILAAHQVSEAQALAVGACQRIQHTPHMSPANHAHNILRACTNSAKSTAPPTEDLKGSLLDIRAPFACMSQQQLVWAS</sequence>
<dbReference type="Proteomes" id="UP001314263">
    <property type="component" value="Unassembled WGS sequence"/>
</dbReference>
<protein>
    <submittedName>
        <fullName evidence="1">Uncharacterized protein</fullName>
    </submittedName>
</protein>
<dbReference type="AlphaFoldDB" id="A0AAV1I5S4"/>
<organism evidence="1 2">
    <name type="scientific">Coccomyxa viridis</name>
    <dbReference type="NCBI Taxonomy" id="1274662"/>
    <lineage>
        <taxon>Eukaryota</taxon>
        <taxon>Viridiplantae</taxon>
        <taxon>Chlorophyta</taxon>
        <taxon>core chlorophytes</taxon>
        <taxon>Trebouxiophyceae</taxon>
        <taxon>Trebouxiophyceae incertae sedis</taxon>
        <taxon>Coccomyxaceae</taxon>
        <taxon>Coccomyxa</taxon>
    </lineage>
</organism>
<evidence type="ECO:0000313" key="1">
    <source>
        <dbReference type="EMBL" id="CAK0782479.1"/>
    </source>
</evidence>
<dbReference type="EMBL" id="CAUYUE010000007">
    <property type="protein sequence ID" value="CAK0782479.1"/>
    <property type="molecule type" value="Genomic_DNA"/>
</dbReference>
<evidence type="ECO:0000313" key="2">
    <source>
        <dbReference type="Proteomes" id="UP001314263"/>
    </source>
</evidence>
<proteinExistence type="predicted"/>
<accession>A0AAV1I5S4</accession>
<keyword evidence="2" id="KW-1185">Reference proteome</keyword>